<evidence type="ECO:0000256" key="1">
    <source>
        <dbReference type="SAM" id="MobiDB-lite"/>
    </source>
</evidence>
<gene>
    <name evidence="2" type="ORF">GCM10010531_31730</name>
</gene>
<sequence>MEPTAATPTSAEPACAGDGTGDRTADWSWPPYAPLEPAEVPRFCIEEWAPASTVRRPWVRVGRWTLLYRRAA</sequence>
<dbReference type="EMBL" id="BAAAVV010000007">
    <property type="protein sequence ID" value="GAA3175717.1"/>
    <property type="molecule type" value="Genomic_DNA"/>
</dbReference>
<feature type="compositionally biased region" description="Low complexity" evidence="1">
    <location>
        <begin position="1"/>
        <end position="16"/>
    </location>
</feature>
<proteinExistence type="predicted"/>
<evidence type="ECO:0000313" key="3">
    <source>
        <dbReference type="Proteomes" id="UP001499924"/>
    </source>
</evidence>
<comment type="caution">
    <text evidence="2">The sequence shown here is derived from an EMBL/GenBank/DDBJ whole genome shotgun (WGS) entry which is preliminary data.</text>
</comment>
<evidence type="ECO:0000313" key="2">
    <source>
        <dbReference type="EMBL" id="GAA3175717.1"/>
    </source>
</evidence>
<protein>
    <submittedName>
        <fullName evidence="2">Uncharacterized protein</fullName>
    </submittedName>
</protein>
<dbReference type="RefSeq" id="WP_344689932.1">
    <property type="nucleotide sequence ID" value="NZ_BAAAVV010000007.1"/>
</dbReference>
<dbReference type="Proteomes" id="UP001499924">
    <property type="component" value="Unassembled WGS sequence"/>
</dbReference>
<accession>A0ABP6PDT4</accession>
<organism evidence="2 3">
    <name type="scientific">Blastococcus jejuensis</name>
    <dbReference type="NCBI Taxonomy" id="351224"/>
    <lineage>
        <taxon>Bacteria</taxon>
        <taxon>Bacillati</taxon>
        <taxon>Actinomycetota</taxon>
        <taxon>Actinomycetes</taxon>
        <taxon>Geodermatophilales</taxon>
        <taxon>Geodermatophilaceae</taxon>
        <taxon>Blastococcus</taxon>
    </lineage>
</organism>
<name>A0ABP6PDT4_9ACTN</name>
<feature type="region of interest" description="Disordered" evidence="1">
    <location>
        <begin position="1"/>
        <end position="26"/>
    </location>
</feature>
<keyword evidence="3" id="KW-1185">Reference proteome</keyword>
<reference evidence="3" key="1">
    <citation type="journal article" date="2019" name="Int. J. Syst. Evol. Microbiol.">
        <title>The Global Catalogue of Microorganisms (GCM) 10K type strain sequencing project: providing services to taxonomists for standard genome sequencing and annotation.</title>
        <authorList>
            <consortium name="The Broad Institute Genomics Platform"/>
            <consortium name="The Broad Institute Genome Sequencing Center for Infectious Disease"/>
            <person name="Wu L."/>
            <person name="Ma J."/>
        </authorList>
    </citation>
    <scope>NUCLEOTIDE SEQUENCE [LARGE SCALE GENOMIC DNA]</scope>
    <source>
        <strain evidence="3">JCM 15614</strain>
    </source>
</reference>